<evidence type="ECO:0000313" key="2">
    <source>
        <dbReference type="EMBL" id="PIC49260.1"/>
    </source>
</evidence>
<dbReference type="SMART" id="SM00225">
    <property type="entry name" value="BTB"/>
    <property type="match status" value="1"/>
</dbReference>
<dbReference type="CDD" id="cd18186">
    <property type="entry name" value="BTB_POZ_ZBTB_KLHL-like"/>
    <property type="match status" value="1"/>
</dbReference>
<dbReference type="EMBL" id="PDUG01000002">
    <property type="protein sequence ID" value="PIC49260.1"/>
    <property type="molecule type" value="Genomic_DNA"/>
</dbReference>
<dbReference type="PANTHER" id="PTHR22743:SF165">
    <property type="entry name" value="BTB AND MATH DOMAIN CONTAINING-RELATED"/>
    <property type="match status" value="1"/>
</dbReference>
<protein>
    <recommendedName>
        <fullName evidence="1">BTB domain-containing protein</fullName>
    </recommendedName>
</protein>
<evidence type="ECO:0000259" key="1">
    <source>
        <dbReference type="PROSITE" id="PS50097"/>
    </source>
</evidence>
<dbReference type="SUPFAM" id="SSF54695">
    <property type="entry name" value="POZ domain"/>
    <property type="match status" value="1"/>
</dbReference>
<evidence type="ECO:0000313" key="3">
    <source>
        <dbReference type="Proteomes" id="UP000230233"/>
    </source>
</evidence>
<dbReference type="InterPro" id="IPR000210">
    <property type="entry name" value="BTB/POZ_dom"/>
</dbReference>
<dbReference type="PANTHER" id="PTHR22743">
    <property type="entry name" value="MEPRIN/TRAF-LIKE MATH FAMILY-C.ELEGANS"/>
    <property type="match status" value="1"/>
</dbReference>
<reference evidence="3" key="1">
    <citation type="submission" date="2017-10" db="EMBL/GenBank/DDBJ databases">
        <title>Rapid genome shrinkage in a self-fertile nematode reveals novel sperm competition proteins.</title>
        <authorList>
            <person name="Yin D."/>
            <person name="Schwarz E.M."/>
            <person name="Thomas C.G."/>
            <person name="Felde R.L."/>
            <person name="Korf I.F."/>
            <person name="Cutter A.D."/>
            <person name="Schartner C.M."/>
            <person name="Ralston E.J."/>
            <person name="Meyer B.J."/>
            <person name="Haag E.S."/>
        </authorList>
    </citation>
    <scope>NUCLEOTIDE SEQUENCE [LARGE SCALE GENOMIC DNA]</scope>
    <source>
        <strain evidence="3">JU1422</strain>
    </source>
</reference>
<name>A0A2G5VBZ2_9PELO</name>
<dbReference type="AlphaFoldDB" id="A0A2G5VBZ2"/>
<dbReference type="Pfam" id="PF00917">
    <property type="entry name" value="MATH"/>
    <property type="match status" value="1"/>
</dbReference>
<dbReference type="InterPro" id="IPR002083">
    <property type="entry name" value="MATH/TRAF_dom"/>
</dbReference>
<gene>
    <name evidence="2" type="primary">Cnig_chr_II.g7923</name>
    <name evidence="2" type="ORF">B9Z55_007923</name>
</gene>
<organism evidence="2 3">
    <name type="scientific">Caenorhabditis nigoni</name>
    <dbReference type="NCBI Taxonomy" id="1611254"/>
    <lineage>
        <taxon>Eukaryota</taxon>
        <taxon>Metazoa</taxon>
        <taxon>Ecdysozoa</taxon>
        <taxon>Nematoda</taxon>
        <taxon>Chromadorea</taxon>
        <taxon>Rhabditida</taxon>
        <taxon>Rhabditina</taxon>
        <taxon>Rhabditomorpha</taxon>
        <taxon>Rhabditoidea</taxon>
        <taxon>Rhabditidae</taxon>
        <taxon>Peloderinae</taxon>
        <taxon>Caenorhabditis</taxon>
    </lineage>
</organism>
<dbReference type="Proteomes" id="UP000230233">
    <property type="component" value="Chromosome II"/>
</dbReference>
<dbReference type="Gene3D" id="3.30.710.10">
    <property type="entry name" value="Potassium Channel Kv1.1, Chain A"/>
    <property type="match status" value="1"/>
</dbReference>
<dbReference type="Pfam" id="PF00651">
    <property type="entry name" value="BTB"/>
    <property type="match status" value="1"/>
</dbReference>
<comment type="caution">
    <text evidence="2">The sequence shown here is derived from an EMBL/GenBank/DDBJ whole genome shotgun (WGS) entry which is preliminary data.</text>
</comment>
<dbReference type="PROSITE" id="PS50097">
    <property type="entry name" value="BTB"/>
    <property type="match status" value="1"/>
</dbReference>
<dbReference type="OrthoDB" id="5847610at2759"/>
<dbReference type="InterPro" id="IPR052664">
    <property type="entry name" value="BTB-MATH_domain_protein"/>
</dbReference>
<accession>A0A2G5VBZ2</accession>
<sequence length="293" mass="34108">MSANEEKKFVIKCVFENLKSLPVREGRSEVIYSPVEKHYNAFWNIRLHKYESVIIPFLVCKSFQMGGWSIDTASDVFINGKLLKTEFQIKFQQNSSYINNLAIERDDFPEYGIDESAQIEFHVKIDKMSGNFRNFDNDVARELSDTVLMVENNKFYVNKMYLSLHSTYFKSLLLGKFEEAKKSEIDLKDILVMDFHIFLSVIYGFIVVAEAYIENLLKLADYFDAEIVMERCEAFLVTISKKSFVEKYQLSLNYKLDNLKKKCLSEMNKNTDFVGLAPENSEVIVRKHGRSSI</sequence>
<proteinExistence type="predicted"/>
<keyword evidence="3" id="KW-1185">Reference proteome</keyword>
<dbReference type="InterPro" id="IPR011333">
    <property type="entry name" value="SKP1/BTB/POZ_sf"/>
</dbReference>
<feature type="domain" description="BTB" evidence="1">
    <location>
        <begin position="144"/>
        <end position="203"/>
    </location>
</feature>